<dbReference type="Proteomes" id="UP001652660">
    <property type="component" value="Chromosome 10c"/>
</dbReference>
<dbReference type="GeneID" id="113713926"/>
<dbReference type="InterPro" id="IPR002401">
    <property type="entry name" value="Cyt_P450_E_grp-I"/>
</dbReference>
<keyword evidence="12" id="KW-1185">Reference proteome</keyword>
<sequence length="240" mass="26884">MESEFITLELTGSEADWLRNFLTNIPPIKDLLPPVSIHCDCQAAIAIAKNKSYNCKSRHMRLRHDVVKQLLKDGIISIDYVKSELNLADSLTKPVMLTAGTNTSLVTIEWALSLLLNHLEVLEKARAELDAQVGTDRLVDEHGLSNLSYLHNIISEKLWLYPAAPMLVPNESSDDCKIRGYNIPRGTILLVNAWAIHRDPNIWDDPTSFKLERFEGLQVQQSKLIPFGMGRRSCPGSGLA</sequence>
<keyword evidence="9 11" id="KW-0503">Monooxygenase</keyword>
<dbReference type="InterPro" id="IPR036396">
    <property type="entry name" value="Cyt_P450_sf"/>
</dbReference>
<dbReference type="CDD" id="cd09272">
    <property type="entry name" value="RNase_HI_RT_Ty1"/>
    <property type="match status" value="1"/>
</dbReference>
<evidence type="ECO:0000256" key="8">
    <source>
        <dbReference type="ARBA" id="ARBA00023004"/>
    </source>
</evidence>
<dbReference type="Gene3D" id="1.10.630.10">
    <property type="entry name" value="Cytochrome P450"/>
    <property type="match status" value="1"/>
</dbReference>
<evidence type="ECO:0000256" key="5">
    <source>
        <dbReference type="ARBA" id="ARBA00022723"/>
    </source>
</evidence>
<dbReference type="PROSITE" id="PS00086">
    <property type="entry name" value="CYTOCHROME_P450"/>
    <property type="match status" value="1"/>
</dbReference>
<gene>
    <name evidence="13" type="primary">LOC113713926</name>
</gene>
<dbReference type="PANTHER" id="PTHR47947">
    <property type="entry name" value="CYTOCHROME P450 82C3-RELATED"/>
    <property type="match status" value="1"/>
</dbReference>
<comment type="subcellular location">
    <subcellularLocation>
        <location evidence="1">Membrane</location>
        <topology evidence="1">Single-pass membrane protein</topology>
    </subcellularLocation>
</comment>
<comment type="similarity">
    <text evidence="2 11">Belongs to the cytochrome P450 family.</text>
</comment>
<dbReference type="InterPro" id="IPR050651">
    <property type="entry name" value="Plant_Cytochrome_P450_Monoox"/>
</dbReference>
<evidence type="ECO:0000256" key="4">
    <source>
        <dbReference type="ARBA" id="ARBA00022692"/>
    </source>
</evidence>
<evidence type="ECO:0000256" key="1">
    <source>
        <dbReference type="ARBA" id="ARBA00004167"/>
    </source>
</evidence>
<keyword evidence="8 11" id="KW-0408">Iron</keyword>
<dbReference type="SUPFAM" id="SSF48264">
    <property type="entry name" value="Cytochrome P450"/>
    <property type="match status" value="1"/>
</dbReference>
<name>A0ABM4VYX5_COFAR</name>
<protein>
    <submittedName>
        <fullName evidence="13">Cytochrome P450 81Q32-like</fullName>
    </submittedName>
</protein>
<evidence type="ECO:0000256" key="7">
    <source>
        <dbReference type="ARBA" id="ARBA00023002"/>
    </source>
</evidence>
<evidence type="ECO:0000256" key="9">
    <source>
        <dbReference type="ARBA" id="ARBA00023033"/>
    </source>
</evidence>
<evidence type="ECO:0000256" key="11">
    <source>
        <dbReference type="RuleBase" id="RU000461"/>
    </source>
</evidence>
<dbReference type="PANTHER" id="PTHR47947:SF62">
    <property type="entry name" value="CYTOCHROME P450, FAMILY 81, SUBFAMILY D, POLYPEPTIDE 5"/>
    <property type="match status" value="1"/>
</dbReference>
<evidence type="ECO:0000313" key="12">
    <source>
        <dbReference type="Proteomes" id="UP001652660"/>
    </source>
</evidence>
<dbReference type="InterPro" id="IPR017972">
    <property type="entry name" value="Cyt_P450_CS"/>
</dbReference>
<accession>A0ABM4VYX5</accession>
<proteinExistence type="inferred from homology"/>
<dbReference type="PRINTS" id="PR00385">
    <property type="entry name" value="P450"/>
</dbReference>
<evidence type="ECO:0000256" key="2">
    <source>
        <dbReference type="ARBA" id="ARBA00010617"/>
    </source>
</evidence>
<keyword evidence="3 11" id="KW-0349">Heme</keyword>
<evidence type="ECO:0000256" key="10">
    <source>
        <dbReference type="ARBA" id="ARBA00023136"/>
    </source>
</evidence>
<dbReference type="Pfam" id="PF00067">
    <property type="entry name" value="p450"/>
    <property type="match status" value="1"/>
</dbReference>
<evidence type="ECO:0000256" key="3">
    <source>
        <dbReference type="ARBA" id="ARBA00022617"/>
    </source>
</evidence>
<keyword evidence="4" id="KW-0812">Transmembrane</keyword>
<dbReference type="RefSeq" id="XP_071924736.1">
    <property type="nucleotide sequence ID" value="XM_072068635.1"/>
</dbReference>
<dbReference type="InterPro" id="IPR001128">
    <property type="entry name" value="Cyt_P450"/>
</dbReference>
<organism evidence="12 13">
    <name type="scientific">Coffea arabica</name>
    <name type="common">Arabian coffee</name>
    <dbReference type="NCBI Taxonomy" id="13443"/>
    <lineage>
        <taxon>Eukaryota</taxon>
        <taxon>Viridiplantae</taxon>
        <taxon>Streptophyta</taxon>
        <taxon>Embryophyta</taxon>
        <taxon>Tracheophyta</taxon>
        <taxon>Spermatophyta</taxon>
        <taxon>Magnoliopsida</taxon>
        <taxon>eudicotyledons</taxon>
        <taxon>Gunneridae</taxon>
        <taxon>Pentapetalae</taxon>
        <taxon>asterids</taxon>
        <taxon>lamiids</taxon>
        <taxon>Gentianales</taxon>
        <taxon>Rubiaceae</taxon>
        <taxon>Ixoroideae</taxon>
        <taxon>Gardenieae complex</taxon>
        <taxon>Bertiereae - Coffeeae clade</taxon>
        <taxon>Coffeeae</taxon>
        <taxon>Coffea</taxon>
    </lineage>
</organism>
<keyword evidence="6" id="KW-1133">Transmembrane helix</keyword>
<keyword evidence="10" id="KW-0472">Membrane</keyword>
<evidence type="ECO:0000256" key="6">
    <source>
        <dbReference type="ARBA" id="ARBA00022989"/>
    </source>
</evidence>
<keyword evidence="7 11" id="KW-0560">Oxidoreductase</keyword>
<reference evidence="13" key="1">
    <citation type="submission" date="2025-08" db="UniProtKB">
        <authorList>
            <consortium name="RefSeq"/>
        </authorList>
    </citation>
    <scope>IDENTIFICATION</scope>
    <source>
        <tissue evidence="13">Leaves</tissue>
    </source>
</reference>
<dbReference type="PRINTS" id="PR00463">
    <property type="entry name" value="EP450I"/>
</dbReference>
<keyword evidence="5 11" id="KW-0479">Metal-binding</keyword>
<evidence type="ECO:0000313" key="13">
    <source>
        <dbReference type="RefSeq" id="XP_071924736.1"/>
    </source>
</evidence>